<accession>A0A9X9X6U6</accession>
<evidence type="ECO:0000313" key="2">
    <source>
        <dbReference type="EMBL" id="MBR0679432.1"/>
    </source>
</evidence>
<dbReference type="SUPFAM" id="SSF52980">
    <property type="entry name" value="Restriction endonuclease-like"/>
    <property type="match status" value="1"/>
</dbReference>
<gene>
    <name evidence="2" type="ORF">GXW74_02950</name>
</gene>
<dbReference type="InterPro" id="IPR038726">
    <property type="entry name" value="PDDEXK_AddAB-type"/>
</dbReference>
<keyword evidence="3" id="KW-1185">Reference proteome</keyword>
<name>A0A9X9X6U6_9PROT</name>
<reference evidence="2" key="1">
    <citation type="submission" date="2020-01" db="EMBL/GenBank/DDBJ databases">
        <authorList>
            <person name="Rat A."/>
        </authorList>
    </citation>
    <scope>NUCLEOTIDE SEQUENCE</scope>
    <source>
        <strain evidence="2">LMG 31228</strain>
    </source>
</reference>
<dbReference type="Proteomes" id="UP001138709">
    <property type="component" value="Unassembled WGS sequence"/>
</dbReference>
<dbReference type="RefSeq" id="WP_211844789.1">
    <property type="nucleotide sequence ID" value="NZ_JAAEDL010000002.1"/>
</dbReference>
<dbReference type="Gene3D" id="3.90.320.10">
    <property type="match status" value="1"/>
</dbReference>
<dbReference type="InterPro" id="IPR011335">
    <property type="entry name" value="Restrct_endonuc-II-like"/>
</dbReference>
<evidence type="ECO:0000313" key="3">
    <source>
        <dbReference type="Proteomes" id="UP001138709"/>
    </source>
</evidence>
<sequence length="309" mass="34170">MAVLPPPPAATVAAIYAAYEAAGDAGWRTHLGASQIGTGCERALWYGFRWATRARHTGRLLRLFETGNLAEARFVADLRRIGVTVLDIDPTTGRQWTLRDPTGHFGGSMDAVGIGFPEAPKAWHVVEFKTHSTKSFAKLTAEGVEKARPLHWAQMQAYMHLAGLERAFYLAVNKDTDELYQERIRHDAEAGMRLLAKAQRIIAAVRPPARISEDPAWWECRFCDHHAVCHEGAAPERHCRSCLHVSPVAEGGWHCTRHGTPLARREQEAGCAAHLYIPDLVPGEQVDAGEDWVSYRLPDGSAWRDGVAA</sequence>
<dbReference type="EMBL" id="JAAEDL010000002">
    <property type="protein sequence ID" value="MBR0679432.1"/>
    <property type="molecule type" value="Genomic_DNA"/>
</dbReference>
<protein>
    <submittedName>
        <fullName evidence="2">Oxidoreductase</fullName>
    </submittedName>
</protein>
<organism evidence="2 3">
    <name type="scientific">Neoroseomonas eburnea</name>
    <dbReference type="NCBI Taxonomy" id="1346889"/>
    <lineage>
        <taxon>Bacteria</taxon>
        <taxon>Pseudomonadati</taxon>
        <taxon>Pseudomonadota</taxon>
        <taxon>Alphaproteobacteria</taxon>
        <taxon>Acetobacterales</taxon>
        <taxon>Acetobacteraceae</taxon>
        <taxon>Neoroseomonas</taxon>
    </lineage>
</organism>
<dbReference type="Pfam" id="PF12705">
    <property type="entry name" value="PDDEXK_1"/>
    <property type="match status" value="1"/>
</dbReference>
<reference evidence="2" key="2">
    <citation type="journal article" date="2021" name="Syst. Appl. Microbiol.">
        <title>Roseomonas hellenica sp. nov., isolated from roots of wild-growing Alkanna tinctoria.</title>
        <authorList>
            <person name="Rat A."/>
            <person name="Naranjo H.D."/>
            <person name="Lebbe L."/>
            <person name="Cnockaert M."/>
            <person name="Krigas N."/>
            <person name="Grigoriadou K."/>
            <person name="Maloupa E."/>
            <person name="Willems A."/>
        </authorList>
    </citation>
    <scope>NUCLEOTIDE SEQUENCE</scope>
    <source>
        <strain evidence="2">LMG 31228</strain>
    </source>
</reference>
<dbReference type="AlphaFoldDB" id="A0A9X9X6U6"/>
<feature type="domain" description="PD-(D/E)XK endonuclease-like" evidence="1">
    <location>
        <begin position="72"/>
        <end position="230"/>
    </location>
</feature>
<evidence type="ECO:0000259" key="1">
    <source>
        <dbReference type="Pfam" id="PF12705"/>
    </source>
</evidence>
<comment type="caution">
    <text evidence="2">The sequence shown here is derived from an EMBL/GenBank/DDBJ whole genome shotgun (WGS) entry which is preliminary data.</text>
</comment>
<dbReference type="InterPro" id="IPR011604">
    <property type="entry name" value="PDDEXK-like_dom_sf"/>
</dbReference>
<proteinExistence type="predicted"/>